<proteinExistence type="predicted"/>
<sequence length="289" mass="33315">MYFRSCTGQGDEAWRELCEDMAIIEFLNQFKSKNEYHVYIKHSLSPEVEKHDAALDFNDRMTTIEGCTNENSDGQEAEPIRDNVAAPRFEEDVWCDEEIDDSDSEFEVHPDWVSDGEVEDREEIATNLKKAKENLKRGISTTYHSDDEVDRRQEMIAEEGGFDSDDIGSHDEDEVADHDLRRKSIFPKFNPNLDTPFFEVGMIFNNMDEAREAITKYSLNAKKDLRVKKCDTTRVRMICTYAGCPFVLFVSWSKVANALQIKTLKEHRCGVHFKCKKLSPLVIACKEIS</sequence>
<organism evidence="2 3">
    <name type="scientific">Linum trigynum</name>
    <dbReference type="NCBI Taxonomy" id="586398"/>
    <lineage>
        <taxon>Eukaryota</taxon>
        <taxon>Viridiplantae</taxon>
        <taxon>Streptophyta</taxon>
        <taxon>Embryophyta</taxon>
        <taxon>Tracheophyta</taxon>
        <taxon>Spermatophyta</taxon>
        <taxon>Magnoliopsida</taxon>
        <taxon>eudicotyledons</taxon>
        <taxon>Gunneridae</taxon>
        <taxon>Pentapetalae</taxon>
        <taxon>rosids</taxon>
        <taxon>fabids</taxon>
        <taxon>Malpighiales</taxon>
        <taxon>Linaceae</taxon>
        <taxon>Linum</taxon>
    </lineage>
</organism>
<dbReference type="InterPro" id="IPR004332">
    <property type="entry name" value="Transposase_MuDR"/>
</dbReference>
<feature type="domain" description="Transposase MuDR plant" evidence="1">
    <location>
        <begin position="199"/>
        <end position="253"/>
    </location>
</feature>
<accession>A0AAV2DSU2</accession>
<protein>
    <recommendedName>
        <fullName evidence="1">Transposase MuDR plant domain-containing protein</fullName>
    </recommendedName>
</protein>
<dbReference type="Pfam" id="PF03108">
    <property type="entry name" value="DBD_Tnp_Mut"/>
    <property type="match status" value="1"/>
</dbReference>
<evidence type="ECO:0000313" key="2">
    <source>
        <dbReference type="EMBL" id="CAL1376617.1"/>
    </source>
</evidence>
<keyword evidence="3" id="KW-1185">Reference proteome</keyword>
<reference evidence="2 3" key="1">
    <citation type="submission" date="2024-04" db="EMBL/GenBank/DDBJ databases">
        <authorList>
            <person name="Fracassetti M."/>
        </authorList>
    </citation>
    <scope>NUCLEOTIDE SEQUENCE [LARGE SCALE GENOMIC DNA]</scope>
</reference>
<dbReference type="Proteomes" id="UP001497516">
    <property type="component" value="Chromosome 3"/>
</dbReference>
<dbReference type="EMBL" id="OZ034816">
    <property type="protein sequence ID" value="CAL1376617.1"/>
    <property type="molecule type" value="Genomic_DNA"/>
</dbReference>
<dbReference type="AlphaFoldDB" id="A0AAV2DSU2"/>
<gene>
    <name evidence="2" type="ORF">LTRI10_LOCUS18335</name>
</gene>
<evidence type="ECO:0000259" key="1">
    <source>
        <dbReference type="Pfam" id="PF03108"/>
    </source>
</evidence>
<evidence type="ECO:0000313" key="3">
    <source>
        <dbReference type="Proteomes" id="UP001497516"/>
    </source>
</evidence>
<name>A0AAV2DSU2_9ROSI</name>